<name>A0A7W9EQZ6_9SPHN</name>
<sequence>MTYRFAYLLAAAALPLAPAAQAQQAPAAAPAAADAPWPEAWFEIFKLAPGKQEEFIRRIAQADEVAAAGGFPPIQLFFHENGADFDVILFKPVTGIEPTPEQAAAMDRKRKELGMPSGPAYFVNIRELVAEHSDSKTYGPLSAATWLAKLDKWRAENPPRKPTGAAQ</sequence>
<keyword evidence="3" id="KW-1185">Reference proteome</keyword>
<accession>A0A7W9EQZ6</accession>
<protein>
    <submittedName>
        <fullName evidence="2">Uncharacterized protein</fullName>
    </submittedName>
</protein>
<dbReference type="Proteomes" id="UP000537161">
    <property type="component" value="Unassembled WGS sequence"/>
</dbReference>
<evidence type="ECO:0000313" key="2">
    <source>
        <dbReference type="EMBL" id="MBB5707202.1"/>
    </source>
</evidence>
<dbReference type="AlphaFoldDB" id="A0A7W9EQZ6"/>
<organism evidence="2 3">
    <name type="scientific">Sphingopyxis panaciterrulae</name>
    <dbReference type="NCBI Taxonomy" id="462372"/>
    <lineage>
        <taxon>Bacteria</taxon>
        <taxon>Pseudomonadati</taxon>
        <taxon>Pseudomonadota</taxon>
        <taxon>Alphaproteobacteria</taxon>
        <taxon>Sphingomonadales</taxon>
        <taxon>Sphingomonadaceae</taxon>
        <taxon>Sphingopyxis</taxon>
    </lineage>
</organism>
<feature type="chain" id="PRO_5031415327" evidence="1">
    <location>
        <begin position="23"/>
        <end position="167"/>
    </location>
</feature>
<reference evidence="2 3" key="1">
    <citation type="submission" date="2020-08" db="EMBL/GenBank/DDBJ databases">
        <title>Genomic Encyclopedia of Type Strains, Phase IV (KMG-IV): sequencing the most valuable type-strain genomes for metagenomic binning, comparative biology and taxonomic classification.</title>
        <authorList>
            <person name="Goeker M."/>
        </authorList>
    </citation>
    <scope>NUCLEOTIDE SEQUENCE [LARGE SCALE GENOMIC DNA]</scope>
    <source>
        <strain evidence="2 3">DSM 27163</strain>
    </source>
</reference>
<evidence type="ECO:0000256" key="1">
    <source>
        <dbReference type="SAM" id="SignalP"/>
    </source>
</evidence>
<comment type="caution">
    <text evidence="2">The sequence shown here is derived from an EMBL/GenBank/DDBJ whole genome shotgun (WGS) entry which is preliminary data.</text>
</comment>
<keyword evidence="1" id="KW-0732">Signal</keyword>
<feature type="signal peptide" evidence="1">
    <location>
        <begin position="1"/>
        <end position="22"/>
    </location>
</feature>
<gene>
    <name evidence="2" type="ORF">FHR21_002565</name>
</gene>
<dbReference type="EMBL" id="JACIJH010000008">
    <property type="protein sequence ID" value="MBB5707202.1"/>
    <property type="molecule type" value="Genomic_DNA"/>
</dbReference>
<evidence type="ECO:0000313" key="3">
    <source>
        <dbReference type="Proteomes" id="UP000537161"/>
    </source>
</evidence>
<proteinExistence type="predicted"/>
<dbReference type="RefSeq" id="WP_184098854.1">
    <property type="nucleotide sequence ID" value="NZ_JACIJH010000008.1"/>
</dbReference>